<dbReference type="SMART" id="SM00382">
    <property type="entry name" value="AAA"/>
    <property type="match status" value="1"/>
</dbReference>
<evidence type="ECO:0000256" key="1">
    <source>
        <dbReference type="ARBA" id="ARBA00005417"/>
    </source>
</evidence>
<dbReference type="InterPro" id="IPR003439">
    <property type="entry name" value="ABC_transporter-like_ATP-bd"/>
</dbReference>
<comment type="similarity">
    <text evidence="1">Belongs to the ABC transporter superfamily.</text>
</comment>
<evidence type="ECO:0000313" key="6">
    <source>
        <dbReference type="EMBL" id="KKL91186.1"/>
    </source>
</evidence>
<dbReference type="CDD" id="cd03230">
    <property type="entry name" value="ABC_DR_subfamily_A"/>
    <property type="match status" value="1"/>
</dbReference>
<dbReference type="Pfam" id="PF00005">
    <property type="entry name" value="ABC_tran"/>
    <property type="match status" value="1"/>
</dbReference>
<reference evidence="6" key="1">
    <citation type="journal article" date="2015" name="Nature">
        <title>Complex archaea that bridge the gap between prokaryotes and eukaryotes.</title>
        <authorList>
            <person name="Spang A."/>
            <person name="Saw J.H."/>
            <person name="Jorgensen S.L."/>
            <person name="Zaremba-Niedzwiedzka K."/>
            <person name="Martijn J."/>
            <person name="Lind A.E."/>
            <person name="van Eijk R."/>
            <person name="Schleper C."/>
            <person name="Guy L."/>
            <person name="Ettema T.J."/>
        </authorList>
    </citation>
    <scope>NUCLEOTIDE SEQUENCE</scope>
</reference>
<evidence type="ECO:0000256" key="4">
    <source>
        <dbReference type="ARBA" id="ARBA00022840"/>
    </source>
</evidence>
<dbReference type="AlphaFoldDB" id="A0A0F9GL05"/>
<keyword evidence="4" id="KW-0067">ATP-binding</keyword>
<feature type="domain" description="ABC transporter" evidence="5">
    <location>
        <begin position="9"/>
        <end position="235"/>
    </location>
</feature>
<sequence length="239" mass="27642">MGFKNKELIICKNVSKQFGYFFALKKISFNIREHSIFGIAGANGAGKTTLIKILSGILSPSYGKILIGGLDYDNHSIEIKQEIGITSDESFLYEELTIFENLKFYNNLHLNFNKKDTQTKIKQFTKKFNLSDWTHEPVSNLSHGMKHKVEIIRTLMHNPSILFLDEPFSGLDYNTTKMFISFLKEITTKEKITIILTTHRVGIFQQICDEIIILKKGKINKKITREESDFQDIEIELYF</sequence>
<keyword evidence="3" id="KW-0547">Nucleotide-binding</keyword>
<proteinExistence type="inferred from homology"/>
<comment type="caution">
    <text evidence="6">The sequence shown here is derived from an EMBL/GenBank/DDBJ whole genome shotgun (WGS) entry which is preliminary data.</text>
</comment>
<dbReference type="PANTHER" id="PTHR42711:SF5">
    <property type="entry name" value="ABC TRANSPORTER ATP-BINDING PROTEIN NATA"/>
    <property type="match status" value="1"/>
</dbReference>
<evidence type="ECO:0000259" key="5">
    <source>
        <dbReference type="PROSITE" id="PS50893"/>
    </source>
</evidence>
<dbReference type="SUPFAM" id="SSF52540">
    <property type="entry name" value="P-loop containing nucleoside triphosphate hydrolases"/>
    <property type="match status" value="1"/>
</dbReference>
<keyword evidence="2" id="KW-0813">Transport</keyword>
<protein>
    <recommendedName>
        <fullName evidence="5">ABC transporter domain-containing protein</fullName>
    </recommendedName>
</protein>
<evidence type="ECO:0000256" key="3">
    <source>
        <dbReference type="ARBA" id="ARBA00022741"/>
    </source>
</evidence>
<dbReference type="InterPro" id="IPR003593">
    <property type="entry name" value="AAA+_ATPase"/>
</dbReference>
<dbReference type="EMBL" id="LAZR01019798">
    <property type="protein sequence ID" value="KKL91186.1"/>
    <property type="molecule type" value="Genomic_DNA"/>
</dbReference>
<dbReference type="GO" id="GO:0016887">
    <property type="term" value="F:ATP hydrolysis activity"/>
    <property type="evidence" value="ECO:0007669"/>
    <property type="project" value="InterPro"/>
</dbReference>
<organism evidence="6">
    <name type="scientific">marine sediment metagenome</name>
    <dbReference type="NCBI Taxonomy" id="412755"/>
    <lineage>
        <taxon>unclassified sequences</taxon>
        <taxon>metagenomes</taxon>
        <taxon>ecological metagenomes</taxon>
    </lineage>
</organism>
<dbReference type="Gene3D" id="3.40.50.300">
    <property type="entry name" value="P-loop containing nucleotide triphosphate hydrolases"/>
    <property type="match status" value="1"/>
</dbReference>
<gene>
    <name evidence="6" type="ORF">LCGC14_1897220</name>
</gene>
<dbReference type="GO" id="GO:0005524">
    <property type="term" value="F:ATP binding"/>
    <property type="evidence" value="ECO:0007669"/>
    <property type="project" value="UniProtKB-KW"/>
</dbReference>
<dbReference type="PROSITE" id="PS50893">
    <property type="entry name" value="ABC_TRANSPORTER_2"/>
    <property type="match status" value="1"/>
</dbReference>
<dbReference type="PANTHER" id="PTHR42711">
    <property type="entry name" value="ABC TRANSPORTER ATP-BINDING PROTEIN"/>
    <property type="match status" value="1"/>
</dbReference>
<name>A0A0F9GL05_9ZZZZ</name>
<accession>A0A0F9GL05</accession>
<evidence type="ECO:0000256" key="2">
    <source>
        <dbReference type="ARBA" id="ARBA00022448"/>
    </source>
</evidence>
<dbReference type="InterPro" id="IPR027417">
    <property type="entry name" value="P-loop_NTPase"/>
</dbReference>
<dbReference type="InterPro" id="IPR050763">
    <property type="entry name" value="ABC_transporter_ATP-binding"/>
</dbReference>